<evidence type="ECO:0000313" key="3">
    <source>
        <dbReference type="EMBL" id="PWR14398.1"/>
    </source>
</evidence>
<dbReference type="Pfam" id="PF05593">
    <property type="entry name" value="RHS_repeat"/>
    <property type="match status" value="2"/>
</dbReference>
<dbReference type="Proteomes" id="UP000246050">
    <property type="component" value="Unassembled WGS sequence"/>
</dbReference>
<dbReference type="InterPro" id="IPR000772">
    <property type="entry name" value="Ricin_B_lectin"/>
</dbReference>
<protein>
    <recommendedName>
        <fullName evidence="2">Ricin B lectin domain-containing protein</fullName>
    </recommendedName>
</protein>
<gene>
    <name evidence="3" type="ORF">DKT69_16560</name>
</gene>
<feature type="domain" description="Ricin B lectin" evidence="2">
    <location>
        <begin position="937"/>
        <end position="1065"/>
    </location>
</feature>
<dbReference type="SMART" id="SM00458">
    <property type="entry name" value="RICIN"/>
    <property type="match status" value="2"/>
</dbReference>
<feature type="compositionally biased region" description="Basic residues" evidence="1">
    <location>
        <begin position="2261"/>
        <end position="2299"/>
    </location>
</feature>
<comment type="caution">
    <text evidence="3">The sequence shown here is derived from an EMBL/GenBank/DDBJ whole genome shotgun (WGS) entry which is preliminary data.</text>
</comment>
<dbReference type="Pfam" id="PF00652">
    <property type="entry name" value="Ricin_B_lectin"/>
    <property type="match status" value="1"/>
</dbReference>
<dbReference type="SUPFAM" id="SSF50370">
    <property type="entry name" value="Ricin B-like lectins"/>
    <property type="match status" value="2"/>
</dbReference>
<dbReference type="CDD" id="cd23451">
    <property type="entry name" value="beta-trefoil_Ricin_laminarinase"/>
    <property type="match status" value="1"/>
</dbReference>
<feature type="domain" description="Ricin B lectin" evidence="2">
    <location>
        <begin position="802"/>
        <end position="935"/>
    </location>
</feature>
<feature type="region of interest" description="Disordered" evidence="1">
    <location>
        <begin position="2223"/>
        <end position="2302"/>
    </location>
</feature>
<dbReference type="PANTHER" id="PTHR32305">
    <property type="match status" value="1"/>
</dbReference>
<proteinExistence type="predicted"/>
<dbReference type="Pfam" id="PF14200">
    <property type="entry name" value="RicinB_lectin_2"/>
    <property type="match status" value="1"/>
</dbReference>
<dbReference type="InterPro" id="IPR022385">
    <property type="entry name" value="Rhs_assc_core"/>
</dbReference>
<dbReference type="Gene3D" id="2.180.10.10">
    <property type="entry name" value="RHS repeat-associated core"/>
    <property type="match status" value="2"/>
</dbReference>
<feature type="region of interest" description="Disordered" evidence="1">
    <location>
        <begin position="2069"/>
        <end position="2093"/>
    </location>
</feature>
<dbReference type="EMBL" id="QGKS01000235">
    <property type="protein sequence ID" value="PWR14398.1"/>
    <property type="molecule type" value="Genomic_DNA"/>
</dbReference>
<sequence length="2380" mass="252795">MLSLAVATPATAGLKHAALARANVSVRVGKTRSRHATRSQTDGPGLTRQTRTTLPAKASAVVRVAKGAVGVGGMPVVATALPLEEDRETSQHLAGLTAGPASVRVDVADRARAEAAGIRGVLMGVSRADGSAAAGQVHLRFDYTSFANAYGGDYGNRLRLVQLPACALTTPAKPACQREIEVGSVNASGAVSADVRLTGKGGVPVSSSSDPVGVTALALTAATSSSGSDYSATSLSPSYSWSAGNQSGSFGFGYPIKVPTALGGPAPDLALSYDSGAVDAQTWAQNGQTSWAGEGWDLQTGYVERSYRSCNLDGGTTPDMCWFSPYNATLVFNGQATMLVRDNTTGVWHGQDDSALKVEQVFDTSKGNGDNDGEYWRVTTQDGTQYYFGVNKRYSTDTAATNSVLTEPVYGNQSGEPCYNATFANASCQQGYRWNLDYVIDPTGNSMTYFYNKFSGYYGHNNNTGVAPYDLAGTLDHIDYGTRAGSEATGSAPMQAWFTRTNRCLNSCGQNTTDYPDTPWDLYCSSTTSCPSLLSPAFFTRYKLSSVYTQVWDSAAAAYHKVDQWDLTYTYPSSGDNISPAGADTSPNLWLQSVTHTGYAPDGTSLAEPAVTFGGTQMYNRVDWGNDVGVPPYVHYRLTSIVNGTGGQTLISYSTSDCTRAYPPVPYANPYRCFPVYFEPKQAPAGWGWFNKYVVTSVTNRDLTGGSPDEVSSYTYSTAGSSDEALWRHDYNETSTLAYRSWSQWRGYSTVTVTHGASGGPQTVTTNLYYRGMDGDGIASADNQSVVWNSRRVGLLTPLGTPGATTAISGIGFKCLDISRNATADGTNIQVWSCTGATNQVWQRQFDANGRPIMVNPATGKCLDLSAYGTTNGTNVQLWTCTGATNQVWERQPNGTLKNPVSGRCLDTNLSGTVDGTNVQLYDCSGGFAQLWQPRNSGALAVAQANRCVDLSAYGTANGTKVQSWGCTGAANQAWQLRADGTLLNPVSGRCLDVVGAGTANGTKVQLYDCSGGVGQVWVPQSDGTLKNPHAGRCLNTAGSNTAANGTQLEIDDCGTLVTEKWQARLLDADGSQGFERQTDSVDGSTVVGSTINTPTVTLTATRATPATGGQDINAYMVTDTEEQTRTWLPTSSSYRWTDSLTSYDSYGLPTDVKDLADISTNGDDVCEHTDYVRNTTGTNYLVDFPSQTLTTNCATNPGDGDYLGGSQTNYDGLANGQAPTKGLPTTSNDLASVSSGTRTWKQSDRTDYDGYGRAKATYDALDHKTSVTYTPAAGGPVTSATTTNPLGWTSTTTVDPGKATPTSVIDANGKVTTAQYDALGRLTKVWLNNRATSGNPDKQYTYNLSATAPNWVRTQLLGPSGNQITSYTIYDGMMRTRQTQEPAPVSVGGRMITDTTYDGRALTAKVSSFWNNASGPSGTLVSFADTDVPTQHRLTYDNLERKVVDAFYSANTAKWQTTYSYQGDRSAEIAPTGGITTQSIFDVRGNITQVRHYSSSNLSGSYTHSTYTYDRLNDLVSVTDPDGNTWSRSSDLRGRLISETDPDSGTSTYTYDDAGQRLTATDSRGVTLAYTYDALGRETGEWHGSTSAPGYVLATWRYDTLSDGTVVNGQVGSTTRWHGTDQYVTAATGYDDAYRRLGTSVTVPTSEKDLAGTWTTTAAYNADGSPASLTYPAAGALGAETVTYGYDANGYQLTASGQDTYVSATSFTSWGSVYQMTLGSGGKRVQVTTDAWNDTHRARSVQVATENQTTPGTFDERLSQQFNWDPAGNLTSVDSQQAGATTDSHCFGYDNLQELTEAWTTTPAAGGCVAAPSTSTVGGPDAYWNSYRYDSVGNRTGLTRHGLDGAADTVSTYSFPAAGGSQPHALSSVATTGPNGSTTASYTYNAAGLTTNRTVGGLSTDYTWTDGGQVDTATIHATTGDQQTSYLYDAAGTELIQRGPQGSTLYLGGTELTSDANGALTGVTRYYLANGAVVATRTNTGPVMWHATDQQGTAQIVVDSTTLQTTIRKQDPFGNARGATPTWPDPHGFVGGTTEPGGLVHLGARMYDPDTGRFISPDHLLNVADPQQSNGYAYADNNPTSSSDPTGLDAGNTPAHMTAIMLRMQVLVGMNDGQAIIWGSTLNEQGPDLICWECEPGKVWVWEFKSENNRDGAGSLATELQEHIEQARKSPLSAGLEVEAGPSFASIGKPYEQTATNVAEPAELVTVHDAANVAGLQLYRTDQQDEDSPAAQEHHEKSDAAKLAASKEKKKAKAAGYVPPKRRTKEARTKGTKKNRPGRTSRNPRPRKHSHGHSRGSHSRAMLDDGAVVGGSFWGDVALFTGAIVAGYVLIRGAVVIGAGWFAGEAGAGAAASEEYVSSGIAKLEHYANSAGRALSHWF</sequence>
<dbReference type="InterPro" id="IPR006530">
    <property type="entry name" value="YD"/>
</dbReference>
<feature type="compositionally biased region" description="Polar residues" evidence="1">
    <location>
        <begin position="38"/>
        <end position="51"/>
    </location>
</feature>
<dbReference type="NCBIfam" id="TIGR01643">
    <property type="entry name" value="YD_repeat_2x"/>
    <property type="match status" value="2"/>
</dbReference>
<accession>A0A317DIA8</accession>
<dbReference type="InterPro" id="IPR035992">
    <property type="entry name" value="Ricin_B-like_lectins"/>
</dbReference>
<dbReference type="PANTHER" id="PTHR32305:SF17">
    <property type="entry name" value="TRNA NUCLEASE WAPA"/>
    <property type="match status" value="1"/>
</dbReference>
<dbReference type="Gene3D" id="2.80.10.50">
    <property type="match status" value="3"/>
</dbReference>
<name>A0A317DIA8_9ACTN</name>
<evidence type="ECO:0000256" key="1">
    <source>
        <dbReference type="SAM" id="MobiDB-lite"/>
    </source>
</evidence>
<evidence type="ECO:0000259" key="2">
    <source>
        <dbReference type="SMART" id="SM00458"/>
    </source>
</evidence>
<dbReference type="NCBIfam" id="TIGR03696">
    <property type="entry name" value="Rhs_assc_core"/>
    <property type="match status" value="1"/>
</dbReference>
<feature type="compositionally biased region" description="Polar residues" evidence="1">
    <location>
        <begin position="1279"/>
        <end position="1296"/>
    </location>
</feature>
<dbReference type="InterPro" id="IPR050708">
    <property type="entry name" value="T6SS_VgrG/RHS"/>
</dbReference>
<evidence type="ECO:0000313" key="4">
    <source>
        <dbReference type="Proteomes" id="UP000246050"/>
    </source>
</evidence>
<reference evidence="3 4" key="1">
    <citation type="submission" date="2018-05" db="EMBL/GenBank/DDBJ databases">
        <title>Micromonosporas from Atacama Desert.</title>
        <authorList>
            <person name="Carro L."/>
            <person name="Golinska P."/>
            <person name="Klenk H.-P."/>
            <person name="Goodfellow M."/>
        </authorList>
    </citation>
    <scope>NUCLEOTIDE SEQUENCE [LARGE SCALE GENOMIC DNA]</scope>
    <source>
        <strain evidence="3 4">4G51</strain>
    </source>
</reference>
<feature type="compositionally biased region" description="Polar residues" evidence="1">
    <location>
        <begin position="1224"/>
        <end position="1241"/>
    </location>
</feature>
<dbReference type="InterPro" id="IPR031325">
    <property type="entry name" value="RHS_repeat"/>
</dbReference>
<dbReference type="PROSITE" id="PS50231">
    <property type="entry name" value="RICIN_B_LECTIN"/>
    <property type="match status" value="3"/>
</dbReference>
<feature type="region of interest" description="Disordered" evidence="1">
    <location>
        <begin position="1277"/>
        <end position="1296"/>
    </location>
</feature>
<dbReference type="CDD" id="cd00161">
    <property type="entry name" value="beta-trefoil_Ricin-like"/>
    <property type="match status" value="1"/>
</dbReference>
<feature type="region of interest" description="Disordered" evidence="1">
    <location>
        <begin position="28"/>
        <end position="51"/>
    </location>
</feature>
<feature type="compositionally biased region" description="Polar residues" evidence="1">
    <location>
        <begin position="2069"/>
        <end position="2086"/>
    </location>
</feature>
<feature type="region of interest" description="Disordered" evidence="1">
    <location>
        <begin position="1222"/>
        <end position="1243"/>
    </location>
</feature>
<organism evidence="3 4">
    <name type="scientific">Micromonospora sicca</name>
    <dbReference type="NCBI Taxonomy" id="2202420"/>
    <lineage>
        <taxon>Bacteria</taxon>
        <taxon>Bacillati</taxon>
        <taxon>Actinomycetota</taxon>
        <taxon>Actinomycetes</taxon>
        <taxon>Micromonosporales</taxon>
        <taxon>Micromonosporaceae</taxon>
        <taxon>Micromonospora</taxon>
    </lineage>
</organism>